<dbReference type="RefSeq" id="WP_039644184.1">
    <property type="nucleotide sequence ID" value="NZ_JXBL01000001.1"/>
</dbReference>
<dbReference type="Proteomes" id="UP000031433">
    <property type="component" value="Unassembled WGS sequence"/>
</dbReference>
<dbReference type="EMBL" id="JXBL01000001">
    <property type="protein sequence ID" value="KIE42012.1"/>
    <property type="molecule type" value="Genomic_DNA"/>
</dbReference>
<sequence>MELSFKKTGCLASAFLLFAAGMASAAGISRNECSNPPAGTVFCEDFEGANPKANFSDYDGNPDTENQVVTNAGPAGDPANRAIRLRVPAGQGGGSDLFKVLSSGYDKLYARWYFMYEPGFNFSARNHGGGLAAGDRNLIGSSGNRPTGSDWAGFFVQYLEGPATPYAYSYYRGMYQDCSNPSGNCWGDSLPCVYDSGAYYCKQPQHRPTESLPKLVAGQWYCVEQMLDMGTPTTTGVGADGRLAIWLDSKLLGDYQDLWIRTASSLKIRNLWLSLYHHDGTHSTVGELIDNVVVSTQPIGCGSVPPEVLSAPKNLRIFKVVP</sequence>
<evidence type="ECO:0000256" key="1">
    <source>
        <dbReference type="SAM" id="SignalP"/>
    </source>
</evidence>
<keyword evidence="1" id="KW-0732">Signal</keyword>
<comment type="caution">
    <text evidence="2">The sequence shown here is derived from an EMBL/GenBank/DDBJ whole genome shotgun (WGS) entry which is preliminary data.</text>
</comment>
<proteinExistence type="predicted"/>
<protein>
    <submittedName>
        <fullName evidence="2">Uncharacterized protein</fullName>
    </submittedName>
</protein>
<reference evidence="2 3" key="1">
    <citation type="submission" date="2015-01" db="EMBL/GenBank/DDBJ databases">
        <title>Genome sequence of the anaerobic bacterium Geobacter soli GSS01, a dissimilatory Fe(III) reducer from soil.</title>
        <authorList>
            <person name="Yang G."/>
            <person name="Zhou S."/>
        </authorList>
    </citation>
    <scope>NUCLEOTIDE SEQUENCE [LARGE SCALE GENOMIC DNA]</scope>
    <source>
        <strain evidence="2 3">GSS01</strain>
    </source>
</reference>
<gene>
    <name evidence="2" type="ORF">SE37_04895</name>
</gene>
<name>A0A0C1QN45_9BACT</name>
<feature type="signal peptide" evidence="1">
    <location>
        <begin position="1"/>
        <end position="25"/>
    </location>
</feature>
<keyword evidence="3" id="KW-1185">Reference proteome</keyword>
<organism evidence="2 3">
    <name type="scientific">Geobacter soli</name>
    <dbReference type="NCBI Taxonomy" id="1510391"/>
    <lineage>
        <taxon>Bacteria</taxon>
        <taxon>Pseudomonadati</taxon>
        <taxon>Thermodesulfobacteriota</taxon>
        <taxon>Desulfuromonadia</taxon>
        <taxon>Geobacterales</taxon>
        <taxon>Geobacteraceae</taxon>
        <taxon>Geobacter</taxon>
    </lineage>
</organism>
<accession>A0A0C1QN45</accession>
<feature type="chain" id="PRO_5002137336" evidence="1">
    <location>
        <begin position="26"/>
        <end position="322"/>
    </location>
</feature>
<evidence type="ECO:0000313" key="3">
    <source>
        <dbReference type="Proteomes" id="UP000031433"/>
    </source>
</evidence>
<dbReference type="Gene3D" id="2.60.120.200">
    <property type="match status" value="1"/>
</dbReference>
<dbReference type="AlphaFoldDB" id="A0A0C1QN45"/>
<evidence type="ECO:0000313" key="2">
    <source>
        <dbReference type="EMBL" id="KIE42012.1"/>
    </source>
</evidence>